<sequence length="65" mass="7346">MGLLKRQRSDEGKPQVIANEEGDRHIPSVLSYVGGEEYHGTQAKAQLVRNPKNTVAYFRDYLGKE</sequence>
<dbReference type="GO" id="GO:0005524">
    <property type="term" value="F:ATP binding"/>
    <property type="evidence" value="ECO:0007669"/>
    <property type="project" value="UniProtKB-KW"/>
</dbReference>
<protein>
    <submittedName>
        <fullName evidence="4">Uncharacterized protein</fullName>
    </submittedName>
</protein>
<dbReference type="GO" id="GO:0140662">
    <property type="term" value="F:ATP-dependent protein folding chaperone"/>
    <property type="evidence" value="ECO:0007669"/>
    <property type="project" value="InterPro"/>
</dbReference>
<keyword evidence="2" id="KW-0067">ATP-binding</keyword>
<evidence type="ECO:0000256" key="2">
    <source>
        <dbReference type="ARBA" id="ARBA00022840"/>
    </source>
</evidence>
<dbReference type="InterPro" id="IPR013126">
    <property type="entry name" value="Hsp_70_fam"/>
</dbReference>
<proteinExistence type="predicted"/>
<dbReference type="InterPro" id="IPR043129">
    <property type="entry name" value="ATPase_NBD"/>
</dbReference>
<evidence type="ECO:0000313" key="5">
    <source>
        <dbReference type="Proteomes" id="UP001219355"/>
    </source>
</evidence>
<dbReference type="Gene3D" id="3.30.420.40">
    <property type="match status" value="1"/>
</dbReference>
<keyword evidence="5" id="KW-1185">Reference proteome</keyword>
<gene>
    <name evidence="4" type="ORF">PRK78_006009</name>
</gene>
<feature type="region of interest" description="Disordered" evidence="3">
    <location>
        <begin position="1"/>
        <end position="22"/>
    </location>
</feature>
<dbReference type="SUPFAM" id="SSF53067">
    <property type="entry name" value="Actin-like ATPase domain"/>
    <property type="match status" value="1"/>
</dbReference>
<keyword evidence="1" id="KW-0547">Nucleotide-binding</keyword>
<dbReference type="Pfam" id="PF00012">
    <property type="entry name" value="HSP70"/>
    <property type="match status" value="1"/>
</dbReference>
<dbReference type="EMBL" id="CP120630">
    <property type="protein sequence ID" value="WEW60522.1"/>
    <property type="molecule type" value="Genomic_DNA"/>
</dbReference>
<evidence type="ECO:0000256" key="3">
    <source>
        <dbReference type="SAM" id="MobiDB-lite"/>
    </source>
</evidence>
<evidence type="ECO:0000313" key="4">
    <source>
        <dbReference type="EMBL" id="WEW60522.1"/>
    </source>
</evidence>
<dbReference type="Proteomes" id="UP001219355">
    <property type="component" value="Chromosome 4"/>
</dbReference>
<reference evidence="4" key="1">
    <citation type="submission" date="2023-03" db="EMBL/GenBank/DDBJ databases">
        <title>Emydomyces testavorans Genome Sequence.</title>
        <authorList>
            <person name="Hoyer L."/>
        </authorList>
    </citation>
    <scope>NUCLEOTIDE SEQUENCE</scope>
    <source>
        <strain evidence="4">16-2883</strain>
    </source>
</reference>
<evidence type="ECO:0000256" key="1">
    <source>
        <dbReference type="ARBA" id="ARBA00022741"/>
    </source>
</evidence>
<accession>A0AAF0IL83</accession>
<name>A0AAF0IL83_9EURO</name>
<dbReference type="AlphaFoldDB" id="A0AAF0IL83"/>
<organism evidence="4 5">
    <name type="scientific">Emydomyces testavorans</name>
    <dbReference type="NCBI Taxonomy" id="2070801"/>
    <lineage>
        <taxon>Eukaryota</taxon>
        <taxon>Fungi</taxon>
        <taxon>Dikarya</taxon>
        <taxon>Ascomycota</taxon>
        <taxon>Pezizomycotina</taxon>
        <taxon>Eurotiomycetes</taxon>
        <taxon>Eurotiomycetidae</taxon>
        <taxon>Onygenales</taxon>
        <taxon>Nannizziopsiaceae</taxon>
        <taxon>Emydomyces</taxon>
    </lineage>
</organism>